<dbReference type="GO" id="GO:0042549">
    <property type="term" value="P:photosystem II stabilization"/>
    <property type="evidence" value="ECO:0007669"/>
    <property type="project" value="InterPro"/>
</dbReference>
<evidence type="ECO:0000256" key="1">
    <source>
        <dbReference type="ARBA" id="ARBA00004526"/>
    </source>
</evidence>
<feature type="chain" id="PRO_5026051169" description="Photosystem II extrinsic protein O" evidence="10">
    <location>
        <begin position="21"/>
        <end position="276"/>
    </location>
</feature>
<keyword evidence="4" id="KW-0793">Thylakoid</keyword>
<dbReference type="EMBL" id="CP051167">
    <property type="protein sequence ID" value="QIZ70081.1"/>
    <property type="molecule type" value="Genomic_DNA"/>
</dbReference>
<keyword evidence="12" id="KW-1185">Reference proteome</keyword>
<gene>
    <name evidence="11" type="ORF">HCG48_05450</name>
</gene>
<evidence type="ECO:0000256" key="8">
    <source>
        <dbReference type="ARBA" id="ARBA00043037"/>
    </source>
</evidence>
<dbReference type="GO" id="GO:0010207">
    <property type="term" value="P:photosystem II assembly"/>
    <property type="evidence" value="ECO:0007669"/>
    <property type="project" value="InterPro"/>
</dbReference>
<evidence type="ECO:0000256" key="7">
    <source>
        <dbReference type="ARBA" id="ARBA00039796"/>
    </source>
</evidence>
<reference evidence="11 12" key="1">
    <citation type="submission" date="2020-04" db="EMBL/GenBank/DDBJ databases">
        <authorList>
            <person name="Basu S."/>
            <person name="Maruthanayagam V."/>
            <person name="Chakraborty S."/>
            <person name="Pramanik A."/>
            <person name="Mukherjee J."/>
            <person name="Brink B."/>
        </authorList>
    </citation>
    <scope>NUCLEOTIDE SEQUENCE [LARGE SCALE GENOMIC DNA]</scope>
    <source>
        <strain evidence="11 12">AP17</strain>
    </source>
</reference>
<dbReference type="GO" id="GO:0031676">
    <property type="term" value="C:plasma membrane-derived thylakoid membrane"/>
    <property type="evidence" value="ECO:0007669"/>
    <property type="project" value="UniProtKB-SubCell"/>
</dbReference>
<protein>
    <recommendedName>
        <fullName evidence="7">Photosystem II extrinsic protein O</fullName>
    </recommendedName>
    <alternativeName>
        <fullName evidence="8">Photosystem II manganese-stabilizing polypeptide</fullName>
    </alternativeName>
</protein>
<dbReference type="Proteomes" id="UP000500857">
    <property type="component" value="Chromosome"/>
</dbReference>
<keyword evidence="5" id="KW-0472">Membrane</keyword>
<keyword evidence="10" id="KW-0732">Signal</keyword>
<dbReference type="PROSITE" id="PS51257">
    <property type="entry name" value="PROKAR_LIPOPROTEIN"/>
    <property type="match status" value="1"/>
</dbReference>
<dbReference type="InterPro" id="IPR002628">
    <property type="entry name" value="PsbO"/>
</dbReference>
<comment type="similarity">
    <text evidence="2">Belongs to the PsbO family.</text>
</comment>
<dbReference type="Gene3D" id="3.30.2050.10">
    <property type="entry name" value="photosynthetic oxygen evolving center domain"/>
    <property type="match status" value="1"/>
</dbReference>
<dbReference type="InterPro" id="IPR011250">
    <property type="entry name" value="OMP/PagP_B-barrel"/>
</dbReference>
<evidence type="ECO:0000313" key="12">
    <source>
        <dbReference type="Proteomes" id="UP000500857"/>
    </source>
</evidence>
<evidence type="ECO:0000256" key="6">
    <source>
        <dbReference type="ARBA" id="ARBA00023276"/>
    </source>
</evidence>
<dbReference type="Gene3D" id="2.40.160.30">
    <property type="entry name" value="Photosystem II, cytochrome c-550 precursor"/>
    <property type="match status" value="1"/>
</dbReference>
<dbReference type="SUPFAM" id="SSF56925">
    <property type="entry name" value="OMPA-like"/>
    <property type="match status" value="1"/>
</dbReference>
<comment type="subcellular location">
    <subcellularLocation>
        <location evidence="1">Cellular thylakoid membrane</location>
        <topology evidence="1">Peripheral membrane protein</topology>
        <orientation evidence="1">Lumenal side</orientation>
    </subcellularLocation>
</comment>
<evidence type="ECO:0000256" key="10">
    <source>
        <dbReference type="SAM" id="SignalP"/>
    </source>
</evidence>
<dbReference type="AlphaFoldDB" id="A0A6H1TU55"/>
<dbReference type="Pfam" id="PF01716">
    <property type="entry name" value="MSP"/>
    <property type="match status" value="1"/>
</dbReference>
<evidence type="ECO:0000256" key="5">
    <source>
        <dbReference type="ARBA" id="ARBA00023136"/>
    </source>
</evidence>
<dbReference type="GO" id="GO:0010242">
    <property type="term" value="F:oxygen evolving activity"/>
    <property type="evidence" value="ECO:0007669"/>
    <property type="project" value="InterPro"/>
</dbReference>
<dbReference type="GO" id="GO:0009654">
    <property type="term" value="C:photosystem II oxygen evolving complex"/>
    <property type="evidence" value="ECO:0007669"/>
    <property type="project" value="InterPro"/>
</dbReference>
<evidence type="ECO:0000256" key="4">
    <source>
        <dbReference type="ARBA" id="ARBA00023078"/>
    </source>
</evidence>
<feature type="signal peptide" evidence="10">
    <location>
        <begin position="1"/>
        <end position="20"/>
    </location>
</feature>
<dbReference type="RefSeq" id="WP_168568238.1">
    <property type="nucleotide sequence ID" value="NZ_CP051167.1"/>
</dbReference>
<evidence type="ECO:0000313" key="11">
    <source>
        <dbReference type="EMBL" id="QIZ70081.1"/>
    </source>
</evidence>
<dbReference type="PANTHER" id="PTHR34058">
    <property type="entry name" value="OXYGEN-EVOLVING ENHANCER PROTEIN 1-2, CHLOROPLASTIC"/>
    <property type="match status" value="1"/>
</dbReference>
<proteinExistence type="inferred from homology"/>
<organism evidence="11 12">
    <name type="scientific">Oxynema aestuarii AP17</name>
    <dbReference type="NCBI Taxonomy" id="2064643"/>
    <lineage>
        <taxon>Bacteria</taxon>
        <taxon>Bacillati</taxon>
        <taxon>Cyanobacteriota</taxon>
        <taxon>Cyanophyceae</taxon>
        <taxon>Oscillatoriophycideae</taxon>
        <taxon>Oscillatoriales</taxon>
        <taxon>Oscillatoriaceae</taxon>
        <taxon>Oxynema</taxon>
        <taxon>Oxynema aestuarii</taxon>
    </lineage>
</organism>
<evidence type="ECO:0000256" key="9">
    <source>
        <dbReference type="ARBA" id="ARBA00046136"/>
    </source>
</evidence>
<sequence length="276" mass="29850">MRYRALIAALLAVCLSVLTACSEGPDLASKENLTYDDIRGTGLANNCPELAETARGFIPLDQSQSYLLTDLCLQPTDYFVKEETTSKRQEGAFVPGKPLTRRTSSLTQIQGSLNFESDGSLKFVEEDGIDFQAITVMLPGGEEVPFLFTVKGLVASSQSNLESINTSTDFEGEYRVPSYRSASFLDPKGRGGTTGYDTAVALPASGDTTDYNRANVKRALSGQGHISLKVSKVDSRTGEIAGIFESEQPSDTDMGAKEALDLKIRGRFYGRIEPNA</sequence>
<evidence type="ECO:0000256" key="2">
    <source>
        <dbReference type="ARBA" id="ARBA00009838"/>
    </source>
</evidence>
<evidence type="ECO:0000256" key="3">
    <source>
        <dbReference type="ARBA" id="ARBA00022531"/>
    </source>
</evidence>
<keyword evidence="3" id="KW-0602">Photosynthesis</keyword>
<comment type="function">
    <text evidence="9">One of the extrinsic, lumenal subunits of photosystem II (PSII), which stabilize and protect the oxygen-evolving complex. PSII is a light-driven water plastoquinone oxidoreductase, using light energy to abstract electrons from H(2)O, generating a proton gradient subsequently used for ATP formation. Required for dimerization of PSII and for binding of PsbQ to PSII.</text>
</comment>
<name>A0A6H1TU55_9CYAN</name>
<dbReference type="KEGG" id="oxy:HCG48_05450"/>
<keyword evidence="6" id="KW-0604">Photosystem II</keyword>
<accession>A0A6H1TU55</accession>